<gene>
    <name evidence="5" type="primary">LOC140016548</name>
</gene>
<proteinExistence type="predicted"/>
<evidence type="ECO:0000259" key="2">
    <source>
        <dbReference type="Pfam" id="PF17919"/>
    </source>
</evidence>
<dbReference type="Gene3D" id="3.30.70.270">
    <property type="match status" value="1"/>
</dbReference>
<evidence type="ECO:0008006" key="6">
    <source>
        <dbReference type="Google" id="ProtNLM"/>
    </source>
</evidence>
<dbReference type="GeneID" id="140016548"/>
<keyword evidence="4" id="KW-1185">Reference proteome</keyword>
<evidence type="ECO:0000313" key="5">
    <source>
        <dbReference type="RefSeq" id="XP_071926191.1"/>
    </source>
</evidence>
<reference evidence="5" key="1">
    <citation type="submission" date="2025-08" db="UniProtKB">
        <authorList>
            <consortium name="RefSeq"/>
        </authorList>
    </citation>
    <scope>IDENTIFICATION</scope>
    <source>
        <tissue evidence="5">Leaves</tissue>
    </source>
</reference>
<evidence type="ECO:0000256" key="1">
    <source>
        <dbReference type="ARBA" id="ARBA00023268"/>
    </source>
</evidence>
<dbReference type="InterPro" id="IPR036397">
    <property type="entry name" value="RNaseH_sf"/>
</dbReference>
<dbReference type="Proteomes" id="UP001652660">
    <property type="component" value="Chromosome 11c"/>
</dbReference>
<dbReference type="PANTHER" id="PTHR37984:SF5">
    <property type="entry name" value="PROTEIN NYNRIN-LIKE"/>
    <property type="match status" value="1"/>
</dbReference>
<dbReference type="Pfam" id="PF24626">
    <property type="entry name" value="SH3_Tf2-1"/>
    <property type="match status" value="1"/>
</dbReference>
<accession>A0ABM4W326</accession>
<keyword evidence="1" id="KW-0511">Multifunctional enzyme</keyword>
<dbReference type="InterPro" id="IPR050951">
    <property type="entry name" value="Retrovirus_Pol_polyprotein"/>
</dbReference>
<name>A0ABM4W326_COFAR</name>
<dbReference type="InterPro" id="IPR012337">
    <property type="entry name" value="RNaseH-like_sf"/>
</dbReference>
<evidence type="ECO:0000313" key="4">
    <source>
        <dbReference type="Proteomes" id="UP001652660"/>
    </source>
</evidence>
<dbReference type="SUPFAM" id="SSF56672">
    <property type="entry name" value="DNA/RNA polymerases"/>
    <property type="match status" value="1"/>
</dbReference>
<feature type="domain" description="Reverse transcriptase/retrotransposon-derived protein RNase H-like" evidence="2">
    <location>
        <begin position="56"/>
        <end position="133"/>
    </location>
</feature>
<dbReference type="RefSeq" id="XP_071926191.1">
    <property type="nucleotide sequence ID" value="XM_072070090.1"/>
</dbReference>
<dbReference type="InterPro" id="IPR043502">
    <property type="entry name" value="DNA/RNA_pol_sf"/>
</dbReference>
<protein>
    <recommendedName>
        <fullName evidence="6">Reverse transcriptase/retrotransposon-derived protein RNase H-like domain-containing protein</fullName>
    </recommendedName>
</protein>
<dbReference type="PANTHER" id="PTHR37984">
    <property type="entry name" value="PROTEIN CBG26694"/>
    <property type="match status" value="1"/>
</dbReference>
<dbReference type="InterPro" id="IPR056924">
    <property type="entry name" value="SH3_Tf2-1"/>
</dbReference>
<sequence length="363" mass="41546">MDSSKIDSILTWPTPKSVKDLRGFLGLTGYYRRFIKNYGILCKPLTDLLRKDSFVWTDTARQAFDQLKKVMTSAPILKLPDFKQPFVVETDASGGGIGAILMQEDHPIAFLSKSLSPRNLGLSAYEKELLALILLEPEYPDQYQLSDGILRYKGKLYVGSSNGVGEQIMEALHSSSIRGHSGQRVYKLHGLPETIVTDRDKIFTSNFWKELFRLIGVSLCYSSAYHPETDATQALQERIRISTSIKEHLLKAQQRTKYFVDRHRTKRSFEVRDLVFLKLQPCRQQTIAIRRNLKLAAKFYGPFEVEEKIGEVAYKLKLPPTARIHPMFHMFLLKKRIGSPQQASTTLPEFDLQDQCPLMPEML</sequence>
<dbReference type="Gene3D" id="3.30.420.10">
    <property type="entry name" value="Ribonuclease H-like superfamily/Ribonuclease H"/>
    <property type="match status" value="1"/>
</dbReference>
<dbReference type="InterPro" id="IPR041577">
    <property type="entry name" value="RT_RNaseH_2"/>
</dbReference>
<dbReference type="InterPro" id="IPR043128">
    <property type="entry name" value="Rev_trsase/Diguanyl_cyclase"/>
</dbReference>
<dbReference type="Gene3D" id="3.10.20.370">
    <property type="match status" value="1"/>
</dbReference>
<evidence type="ECO:0000259" key="3">
    <source>
        <dbReference type="Pfam" id="PF24626"/>
    </source>
</evidence>
<feature type="domain" description="Tf2-1-like SH3-like" evidence="3">
    <location>
        <begin position="273"/>
        <end position="335"/>
    </location>
</feature>
<dbReference type="SUPFAM" id="SSF53098">
    <property type="entry name" value="Ribonuclease H-like"/>
    <property type="match status" value="1"/>
</dbReference>
<organism evidence="4 5">
    <name type="scientific">Coffea arabica</name>
    <name type="common">Arabian coffee</name>
    <dbReference type="NCBI Taxonomy" id="13443"/>
    <lineage>
        <taxon>Eukaryota</taxon>
        <taxon>Viridiplantae</taxon>
        <taxon>Streptophyta</taxon>
        <taxon>Embryophyta</taxon>
        <taxon>Tracheophyta</taxon>
        <taxon>Spermatophyta</taxon>
        <taxon>Magnoliopsida</taxon>
        <taxon>eudicotyledons</taxon>
        <taxon>Gunneridae</taxon>
        <taxon>Pentapetalae</taxon>
        <taxon>asterids</taxon>
        <taxon>lamiids</taxon>
        <taxon>Gentianales</taxon>
        <taxon>Rubiaceae</taxon>
        <taxon>Ixoroideae</taxon>
        <taxon>Gardenieae complex</taxon>
        <taxon>Bertiereae - Coffeeae clade</taxon>
        <taxon>Coffeeae</taxon>
        <taxon>Coffea</taxon>
    </lineage>
</organism>
<dbReference type="Pfam" id="PF17919">
    <property type="entry name" value="RT_RNaseH_2"/>
    <property type="match status" value="1"/>
</dbReference>